<keyword evidence="4 6" id="KW-1133">Transmembrane helix</keyword>
<dbReference type="RefSeq" id="WP_209457272.1">
    <property type="nucleotide sequence ID" value="NZ_BAAACS010000019.1"/>
</dbReference>
<evidence type="ECO:0000256" key="3">
    <source>
        <dbReference type="ARBA" id="ARBA00022692"/>
    </source>
</evidence>
<evidence type="ECO:0000256" key="2">
    <source>
        <dbReference type="ARBA" id="ARBA00009142"/>
    </source>
</evidence>
<protein>
    <recommendedName>
        <fullName evidence="6">Probable membrane transporter protein</fullName>
    </recommendedName>
</protein>
<sequence length="125" mass="13452">MKNIKIKDTEFNLKNTLIGLFSGFVNGLFGSGGGILLVPIFNNLVNTEEHKSHATALAIIFFLTTTSSIFYVSSGVYDTSLTIKVGIGSIIGGYIGAKLLSKVNGKFLRITFGLIMVIAALRMVF</sequence>
<comment type="subcellular location">
    <subcellularLocation>
        <location evidence="6">Cell membrane</location>
        <topology evidence="6">Multi-pass membrane protein</topology>
    </subcellularLocation>
    <subcellularLocation>
        <location evidence="1">Membrane</location>
        <topology evidence="1">Multi-pass membrane protein</topology>
    </subcellularLocation>
</comment>
<comment type="caution">
    <text evidence="7">The sequence shown here is derived from an EMBL/GenBank/DDBJ whole genome shotgun (WGS) entry which is preliminary data.</text>
</comment>
<dbReference type="Pfam" id="PF01925">
    <property type="entry name" value="TauE"/>
    <property type="match status" value="1"/>
</dbReference>
<feature type="transmembrane region" description="Helical" evidence="6">
    <location>
        <begin position="54"/>
        <end position="73"/>
    </location>
</feature>
<keyword evidence="6" id="KW-1003">Cell membrane</keyword>
<evidence type="ECO:0000256" key="4">
    <source>
        <dbReference type="ARBA" id="ARBA00022989"/>
    </source>
</evidence>
<gene>
    <name evidence="7" type="ORF">J2Z43_002277</name>
</gene>
<accession>A0ABS4EDB2</accession>
<dbReference type="InterPro" id="IPR002781">
    <property type="entry name" value="TM_pro_TauE-like"/>
</dbReference>
<evidence type="ECO:0000256" key="6">
    <source>
        <dbReference type="RuleBase" id="RU363041"/>
    </source>
</evidence>
<evidence type="ECO:0000313" key="8">
    <source>
        <dbReference type="Proteomes" id="UP000767291"/>
    </source>
</evidence>
<proteinExistence type="inferred from homology"/>
<keyword evidence="8" id="KW-1185">Reference proteome</keyword>
<keyword evidence="3 6" id="KW-0812">Transmembrane</keyword>
<feature type="transmembrane region" description="Helical" evidence="6">
    <location>
        <begin position="20"/>
        <end position="42"/>
    </location>
</feature>
<dbReference type="EMBL" id="JAGGJX010000005">
    <property type="protein sequence ID" value="MBP1855876.1"/>
    <property type="molecule type" value="Genomic_DNA"/>
</dbReference>
<evidence type="ECO:0000256" key="5">
    <source>
        <dbReference type="ARBA" id="ARBA00023136"/>
    </source>
</evidence>
<comment type="similarity">
    <text evidence="2 6">Belongs to the 4-toluene sulfonate uptake permease (TSUP) (TC 2.A.102) family.</text>
</comment>
<keyword evidence="5 6" id="KW-0472">Membrane</keyword>
<dbReference type="Proteomes" id="UP000767291">
    <property type="component" value="Unassembled WGS sequence"/>
</dbReference>
<evidence type="ECO:0000256" key="1">
    <source>
        <dbReference type="ARBA" id="ARBA00004141"/>
    </source>
</evidence>
<evidence type="ECO:0000313" key="7">
    <source>
        <dbReference type="EMBL" id="MBP1855876.1"/>
    </source>
</evidence>
<organism evidence="7 8">
    <name type="scientific">Metaclostridioides mangenotii</name>
    <dbReference type="NCBI Taxonomy" id="1540"/>
    <lineage>
        <taxon>Bacteria</taxon>
        <taxon>Bacillati</taxon>
        <taxon>Bacillota</taxon>
        <taxon>Clostridia</taxon>
        <taxon>Peptostreptococcales</taxon>
        <taxon>Peptostreptococcaceae</taxon>
        <taxon>Metaclostridioides</taxon>
    </lineage>
</organism>
<feature type="transmembrane region" description="Helical" evidence="6">
    <location>
        <begin position="79"/>
        <end position="100"/>
    </location>
</feature>
<dbReference type="PANTHER" id="PTHR43701">
    <property type="entry name" value="MEMBRANE TRANSPORTER PROTEIN MJ0441-RELATED"/>
    <property type="match status" value="1"/>
</dbReference>
<name>A0ABS4EDB2_9FIRM</name>
<dbReference type="PANTHER" id="PTHR43701:SF2">
    <property type="entry name" value="MEMBRANE TRANSPORTER PROTEIN YJNA-RELATED"/>
    <property type="match status" value="1"/>
</dbReference>
<reference evidence="7 8" key="1">
    <citation type="submission" date="2021-03" db="EMBL/GenBank/DDBJ databases">
        <title>Genomic Encyclopedia of Type Strains, Phase IV (KMG-IV): sequencing the most valuable type-strain genomes for metagenomic binning, comparative biology and taxonomic classification.</title>
        <authorList>
            <person name="Goeker M."/>
        </authorList>
    </citation>
    <scope>NUCLEOTIDE SEQUENCE [LARGE SCALE GENOMIC DNA]</scope>
    <source>
        <strain evidence="7 8">DSM 1289</strain>
    </source>
</reference>
<dbReference type="InterPro" id="IPR051598">
    <property type="entry name" value="TSUP/Inactive_protease-like"/>
</dbReference>
<feature type="transmembrane region" description="Helical" evidence="6">
    <location>
        <begin position="107"/>
        <end position="124"/>
    </location>
</feature>